<dbReference type="Pfam" id="PF05521">
    <property type="entry name" value="Phage_HCP"/>
    <property type="match status" value="1"/>
</dbReference>
<keyword evidence="2" id="KW-1185">Reference proteome</keyword>
<dbReference type="Gene3D" id="2.40.10.270">
    <property type="entry name" value="Bacteriophage SPP1 head-tail adaptor protein"/>
    <property type="match status" value="1"/>
</dbReference>
<sequence>MSAGRYRTPVELEQPVRTQSAGGAAVLVYAAAGPDFAEIRCLRQGEAVLSDRLSGTVTHEIRLRYREDVAGGWRVVAGAKTFRILSAADENLRGKTLLCLAEEEDT</sequence>
<proteinExistence type="predicted"/>
<dbReference type="InterPro" id="IPR008767">
    <property type="entry name" value="Phage_SPP1_head-tail_adaptor"/>
</dbReference>
<reference evidence="1 2" key="2">
    <citation type="journal article" date="2021" name="Int. J. Syst. Evol. Microbiol.">
        <title>Roseibium litorale sp. nov., isolated from a tidal flat sediment and proposal for the reclassification of Labrenzia polysiphoniae as Roseibium polysiphoniae comb. nov.</title>
        <authorList>
            <person name="Liu Y."/>
            <person name="Pei T."/>
            <person name="Du J."/>
            <person name="Chao M."/>
            <person name="Deng M.R."/>
            <person name="Zhu H."/>
        </authorList>
    </citation>
    <scope>NUCLEOTIDE SEQUENCE [LARGE SCALE GENOMIC DNA]</scope>
    <source>
        <strain evidence="1 2">4C16A</strain>
    </source>
</reference>
<protein>
    <submittedName>
        <fullName evidence="1">Head-tail adaptor protein</fullName>
    </submittedName>
</protein>
<comment type="caution">
    <text evidence="1">The sequence shown here is derived from an EMBL/GenBank/DDBJ whole genome shotgun (WGS) entry which is preliminary data.</text>
</comment>
<evidence type="ECO:0000313" key="2">
    <source>
        <dbReference type="Proteomes" id="UP000632063"/>
    </source>
</evidence>
<reference evidence="2" key="1">
    <citation type="submission" date="2020-09" db="EMBL/GenBank/DDBJ databases">
        <title>The genome sequence of strain Labrenzia suaedae 4C16A.</title>
        <authorList>
            <person name="Liu Y."/>
        </authorList>
    </citation>
    <scope>NUCLEOTIDE SEQUENCE [LARGE SCALE GENOMIC DNA]</scope>
    <source>
        <strain evidence="2">4C16A</strain>
    </source>
</reference>
<dbReference type="Proteomes" id="UP000632063">
    <property type="component" value="Unassembled WGS sequence"/>
</dbReference>
<accession>A0ABR9CRP1</accession>
<name>A0ABR9CRP1_9HYPH</name>
<evidence type="ECO:0000313" key="1">
    <source>
        <dbReference type="EMBL" id="MBD8893497.1"/>
    </source>
</evidence>
<dbReference type="InterPro" id="IPR038666">
    <property type="entry name" value="SSP1_head-tail_sf"/>
</dbReference>
<dbReference type="RefSeq" id="WP_192149621.1">
    <property type="nucleotide sequence ID" value="NZ_JACYXI010000013.1"/>
</dbReference>
<dbReference type="EMBL" id="JACYXI010000013">
    <property type="protein sequence ID" value="MBD8893497.1"/>
    <property type="molecule type" value="Genomic_DNA"/>
</dbReference>
<organism evidence="1 2">
    <name type="scientific">Roseibium litorale</name>
    <dbReference type="NCBI Taxonomy" id="2803841"/>
    <lineage>
        <taxon>Bacteria</taxon>
        <taxon>Pseudomonadati</taxon>
        <taxon>Pseudomonadota</taxon>
        <taxon>Alphaproteobacteria</taxon>
        <taxon>Hyphomicrobiales</taxon>
        <taxon>Stappiaceae</taxon>
        <taxon>Roseibium</taxon>
    </lineage>
</organism>
<gene>
    <name evidence="1" type="ORF">IG616_18275</name>
</gene>